<accession>A0AAN7KEA2</accession>
<reference evidence="1 2" key="1">
    <citation type="journal article" date="2023" name="Hortic Res">
        <title>Pangenome of water caltrop reveals structural variations and asymmetric subgenome divergence after allopolyploidization.</title>
        <authorList>
            <person name="Zhang X."/>
            <person name="Chen Y."/>
            <person name="Wang L."/>
            <person name="Yuan Y."/>
            <person name="Fang M."/>
            <person name="Shi L."/>
            <person name="Lu R."/>
            <person name="Comes H.P."/>
            <person name="Ma Y."/>
            <person name="Chen Y."/>
            <person name="Huang G."/>
            <person name="Zhou Y."/>
            <person name="Zheng Z."/>
            <person name="Qiu Y."/>
        </authorList>
    </citation>
    <scope>NUCLEOTIDE SEQUENCE [LARGE SCALE GENOMIC DNA]</scope>
    <source>
        <tissue evidence="1">Roots</tissue>
    </source>
</reference>
<proteinExistence type="predicted"/>
<dbReference type="AlphaFoldDB" id="A0AAN7KEA2"/>
<comment type="caution">
    <text evidence="1">The sequence shown here is derived from an EMBL/GenBank/DDBJ whole genome shotgun (WGS) entry which is preliminary data.</text>
</comment>
<protein>
    <submittedName>
        <fullName evidence="1">Uncharacterized protein</fullName>
    </submittedName>
</protein>
<organism evidence="1 2">
    <name type="scientific">Trapa incisa</name>
    <dbReference type="NCBI Taxonomy" id="236973"/>
    <lineage>
        <taxon>Eukaryota</taxon>
        <taxon>Viridiplantae</taxon>
        <taxon>Streptophyta</taxon>
        <taxon>Embryophyta</taxon>
        <taxon>Tracheophyta</taxon>
        <taxon>Spermatophyta</taxon>
        <taxon>Magnoliopsida</taxon>
        <taxon>eudicotyledons</taxon>
        <taxon>Gunneridae</taxon>
        <taxon>Pentapetalae</taxon>
        <taxon>rosids</taxon>
        <taxon>malvids</taxon>
        <taxon>Myrtales</taxon>
        <taxon>Lythraceae</taxon>
        <taxon>Trapa</taxon>
    </lineage>
</organism>
<dbReference type="Gene3D" id="3.40.50.1820">
    <property type="entry name" value="alpha/beta hydrolase"/>
    <property type="match status" value="1"/>
</dbReference>
<dbReference type="Proteomes" id="UP001345219">
    <property type="component" value="Chromosome 23"/>
</dbReference>
<dbReference type="EMBL" id="JAXIOK010000009">
    <property type="protein sequence ID" value="KAK4761455.1"/>
    <property type="molecule type" value="Genomic_DNA"/>
</dbReference>
<dbReference type="InterPro" id="IPR029058">
    <property type="entry name" value="AB_hydrolase_fold"/>
</dbReference>
<evidence type="ECO:0000313" key="1">
    <source>
        <dbReference type="EMBL" id="KAK4761455.1"/>
    </source>
</evidence>
<keyword evidence="2" id="KW-1185">Reference proteome</keyword>
<gene>
    <name evidence="1" type="ORF">SAY87_029339</name>
</gene>
<sequence>MGLAPVHLVLHDSALSLSANWILHNVGLVRSLTLLDTATKPALPLGILSMPVLRDLVLGVSYFYNRLIDPFCMKGVSSLDGEVHRVLLKGRDGGRATVGMGKKLNSSFNVAEWAGSGKLSSVPIQVLWSSSYSDEWSNEGKRISNAISHAKFVAHSGSRWPQGDAGEEIAAGIFKLVSSLPNFVLQIEETTIPDHIQKIGNHHPHGVQGHHHGHDHVHMGEAGGYTDAYGLGHGWAT</sequence>
<name>A0AAN7KEA2_9MYRT</name>
<evidence type="ECO:0000313" key="2">
    <source>
        <dbReference type="Proteomes" id="UP001345219"/>
    </source>
</evidence>